<evidence type="ECO:0000256" key="1">
    <source>
        <dbReference type="SAM" id="Coils"/>
    </source>
</evidence>
<sequence length="131" mass="15121">MKYKELLELVNNLNNEVVNQQVKGEETKASQKLGKIAKKLEKYVNEYNEQVEEIRIDNASTDDKGVILKEEKGGYKFGKDGLKKVMKQIKELNEKEFTYETINVINPAGLEEFTFLNGWVNGVEFITEEEL</sequence>
<organism evidence="2">
    <name type="scientific">uncultured Caudovirales phage</name>
    <dbReference type="NCBI Taxonomy" id="2100421"/>
    <lineage>
        <taxon>Viruses</taxon>
        <taxon>Duplodnaviria</taxon>
        <taxon>Heunggongvirae</taxon>
        <taxon>Uroviricota</taxon>
        <taxon>Caudoviricetes</taxon>
        <taxon>Peduoviridae</taxon>
        <taxon>Maltschvirus</taxon>
        <taxon>Maltschvirus maltsch</taxon>
    </lineage>
</organism>
<keyword evidence="1" id="KW-0175">Coiled coil</keyword>
<proteinExistence type="predicted"/>
<accession>A0A6J5NF66</accession>
<protein>
    <submittedName>
        <fullName evidence="2">Uncharacterized protein</fullName>
    </submittedName>
</protein>
<feature type="coiled-coil region" evidence="1">
    <location>
        <begin position="3"/>
        <end position="64"/>
    </location>
</feature>
<evidence type="ECO:0000313" key="2">
    <source>
        <dbReference type="EMBL" id="CAB4157447.1"/>
    </source>
</evidence>
<dbReference type="EMBL" id="LR796662">
    <property type="protein sequence ID" value="CAB4157447.1"/>
    <property type="molecule type" value="Genomic_DNA"/>
</dbReference>
<name>A0A6J5NF66_9CAUD</name>
<gene>
    <name evidence="2" type="ORF">UFOVP690_24</name>
</gene>
<reference evidence="2" key="1">
    <citation type="submission" date="2020-04" db="EMBL/GenBank/DDBJ databases">
        <authorList>
            <person name="Chiriac C."/>
            <person name="Salcher M."/>
            <person name="Ghai R."/>
            <person name="Kavagutti S V."/>
        </authorList>
    </citation>
    <scope>NUCLEOTIDE SEQUENCE</scope>
</reference>